<evidence type="ECO:0000256" key="3">
    <source>
        <dbReference type="ARBA" id="ARBA00066752"/>
    </source>
</evidence>
<evidence type="ECO:0000256" key="1">
    <source>
        <dbReference type="ARBA" id="ARBA00011040"/>
    </source>
</evidence>
<proteinExistence type="inferred from homology"/>
<dbReference type="GO" id="GO:0016887">
    <property type="term" value="F:ATP hydrolysis activity"/>
    <property type="evidence" value="ECO:0007669"/>
    <property type="project" value="InterPro"/>
</dbReference>
<evidence type="ECO:0000313" key="6">
    <source>
        <dbReference type="Proteomes" id="UP000000422"/>
    </source>
</evidence>
<dbReference type="InterPro" id="IPR016300">
    <property type="entry name" value="ATPase_ArsA/GET3"/>
</dbReference>
<dbReference type="HOGENOM" id="CLU_040761_4_0_7"/>
<dbReference type="PANTHER" id="PTHR10803">
    <property type="entry name" value="ARSENICAL PUMP-DRIVING ATPASE ARSENITE-TRANSLOCATING ATPASE"/>
    <property type="match status" value="1"/>
</dbReference>
<comment type="catalytic activity">
    <reaction evidence="2">
        <text>arsenite(in) + ATP + H2O = arsenite(out) + ADP + phosphate + H(+)</text>
        <dbReference type="Rhea" id="RHEA:11348"/>
        <dbReference type="ChEBI" id="CHEBI:15377"/>
        <dbReference type="ChEBI" id="CHEBI:15378"/>
        <dbReference type="ChEBI" id="CHEBI:29242"/>
        <dbReference type="ChEBI" id="CHEBI:30616"/>
        <dbReference type="ChEBI" id="CHEBI:43474"/>
        <dbReference type="ChEBI" id="CHEBI:456216"/>
        <dbReference type="EC" id="7.3.2.7"/>
    </reaction>
</comment>
<evidence type="ECO:0000259" key="4">
    <source>
        <dbReference type="Pfam" id="PF02374"/>
    </source>
</evidence>
<dbReference type="InterPro" id="IPR025723">
    <property type="entry name" value="ArsA/GET3_ATPase-like"/>
</dbReference>
<organism evidence="6">
    <name type="scientific">Wolinella succinogenes (strain ATCC 29543 / DSM 1740 / CCUG 13145 / JCM 31913 / LMG 7466 / NCTC 11488 / FDC 602W)</name>
    <name type="common">Vibrio succinogenes</name>
    <dbReference type="NCBI Taxonomy" id="273121"/>
    <lineage>
        <taxon>Bacteria</taxon>
        <taxon>Pseudomonadati</taxon>
        <taxon>Campylobacterota</taxon>
        <taxon>Epsilonproteobacteria</taxon>
        <taxon>Campylobacterales</taxon>
        <taxon>Helicobacteraceae</taxon>
        <taxon>Wolinella</taxon>
    </lineage>
</organism>
<dbReference type="CDD" id="cd02035">
    <property type="entry name" value="ArsA"/>
    <property type="match status" value="1"/>
</dbReference>
<gene>
    <name evidence="5" type="ordered locus">WS1546</name>
</gene>
<dbReference type="SUPFAM" id="SSF52540">
    <property type="entry name" value="P-loop containing nucleoside triphosphate hydrolases"/>
    <property type="match status" value="1"/>
</dbReference>
<feature type="domain" description="ArsA/GET3 Anion-transporting ATPase-like" evidence="4">
    <location>
        <begin position="7"/>
        <end position="303"/>
    </location>
</feature>
<accession>Q7M8M7</accession>
<protein>
    <recommendedName>
        <fullName evidence="3">arsenite-transporting ATPase</fullName>
        <ecNumber evidence="3">7.3.2.7</ecNumber>
    </recommendedName>
</protein>
<dbReference type="InterPro" id="IPR027417">
    <property type="entry name" value="P-loop_NTPase"/>
</dbReference>
<evidence type="ECO:0000313" key="5">
    <source>
        <dbReference type="EMBL" id="CAE10589.1"/>
    </source>
</evidence>
<dbReference type="KEGG" id="wsu:WS1546"/>
<dbReference type="STRING" id="273121.WS1546"/>
<dbReference type="EMBL" id="BX571661">
    <property type="protein sequence ID" value="CAE10589.1"/>
    <property type="molecule type" value="Genomic_DNA"/>
</dbReference>
<dbReference type="EC" id="7.3.2.7" evidence="3"/>
<dbReference type="Pfam" id="PF02374">
    <property type="entry name" value="ArsA_ATPase"/>
    <property type="match status" value="1"/>
</dbReference>
<dbReference type="RefSeq" id="WP_011139373.1">
    <property type="nucleotide sequence ID" value="NC_005090.1"/>
</dbReference>
<dbReference type="GO" id="GO:0015446">
    <property type="term" value="F:ATPase-coupled arsenite transmembrane transporter activity"/>
    <property type="evidence" value="ECO:0007669"/>
    <property type="project" value="UniProtKB-EC"/>
</dbReference>
<comment type="similarity">
    <text evidence="1">Belongs to the arsA ATPase family.</text>
</comment>
<dbReference type="Proteomes" id="UP000000422">
    <property type="component" value="Chromosome"/>
</dbReference>
<keyword evidence="6" id="KW-1185">Reference proteome</keyword>
<dbReference type="PANTHER" id="PTHR10803:SF3">
    <property type="entry name" value="ATPASE GET3"/>
    <property type="match status" value="1"/>
</dbReference>
<dbReference type="AlphaFoldDB" id="Q7M8M7"/>
<reference evidence="5 6" key="1">
    <citation type="journal article" date="2003" name="Proc. Natl. Acad. Sci. U.S.A.">
        <title>Complete genome sequence and analysis of Wolinella succinogenes.</title>
        <authorList>
            <person name="Baar C."/>
            <person name="Eppinger M."/>
            <person name="Raddatz G."/>
            <person name="Simon JM."/>
            <person name="Lanz C."/>
            <person name="Klimmek O."/>
            <person name="Nandakumar R."/>
            <person name="Gross R."/>
            <person name="Rosinus A."/>
            <person name="Keller H."/>
            <person name="Jagtap P."/>
            <person name="Linke B."/>
            <person name="Meyer F."/>
            <person name="Lederer H."/>
            <person name="Schuster S.C."/>
        </authorList>
    </citation>
    <scope>NUCLEOTIDE SEQUENCE [LARGE SCALE GENOMIC DNA]</scope>
    <source>
        <strain evidence="6">ATCC 29543 / DSM 1740 / CCUG 13145 / JCM 31913 / LMG 7466 / NCTC 11488 / FDC 602W</strain>
    </source>
</reference>
<dbReference type="Gene3D" id="3.40.50.300">
    <property type="entry name" value="P-loop containing nucleotide triphosphate hydrolases"/>
    <property type="match status" value="1"/>
</dbReference>
<evidence type="ECO:0000256" key="2">
    <source>
        <dbReference type="ARBA" id="ARBA00052296"/>
    </source>
</evidence>
<dbReference type="GO" id="GO:0005524">
    <property type="term" value="F:ATP binding"/>
    <property type="evidence" value="ECO:0007669"/>
    <property type="project" value="InterPro"/>
</dbReference>
<dbReference type="eggNOG" id="COG0003">
    <property type="taxonomic scope" value="Bacteria"/>
</dbReference>
<sequence length="313" mass="35362">MSLQIPRLLFVGGKGGVGKTTLSSSIASLLAQRGEKTLLVSTDPAHNLGDIFEKRLGNEALALSENLHAIEIDPRQEVKRYIQAVASDTKRFVSANSYAMLDNYYQSIASSGVAQESALFDRLIRLIIEPDSRWDRIVVDTAPTGHTLRLFTLPKTLKEWSKTLLSQQERGGKIESALGHLSDSSSNIMLRLEERYLRYSAFNNRLKDSKECGILFVLNPEHLAIEETKRALHSLKHESLKPYALIINKIMPPSHDPFFAKRGESQARYLAEIDEVFKGERLWKIPLQDEDILGREGLGLIVHELERCLKEER</sequence>
<name>Q7M8M7_WOLSU</name>
<dbReference type="NCBIfam" id="TIGR00345">
    <property type="entry name" value="GET3_arsA_TRC40"/>
    <property type="match status" value="1"/>
</dbReference>